<feature type="region of interest" description="Disordered" evidence="8">
    <location>
        <begin position="178"/>
        <end position="382"/>
    </location>
</feature>
<evidence type="ECO:0000313" key="10">
    <source>
        <dbReference type="EMBL" id="KAF2425698.1"/>
    </source>
</evidence>
<keyword evidence="5" id="KW-0446">Lipid-binding</keyword>
<dbReference type="GO" id="GO:0008289">
    <property type="term" value="F:lipid binding"/>
    <property type="evidence" value="ECO:0007669"/>
    <property type="project" value="UniProtKB-KW"/>
</dbReference>
<keyword evidence="2" id="KW-0134">Cell wall</keyword>
<dbReference type="PANTHER" id="PTHR38123:SF6">
    <property type="entry name" value="CELL WALL SERINE-THREONINE-RICH GALACTOMANNOPROTEIN MP1 (AFU_ORTHOLOGUE AFUA_4G03240)"/>
    <property type="match status" value="1"/>
</dbReference>
<accession>A0A9P4TVC9</accession>
<feature type="compositionally biased region" description="Low complexity" evidence="8">
    <location>
        <begin position="326"/>
        <end position="354"/>
    </location>
</feature>
<proteinExistence type="inferred from homology"/>
<keyword evidence="4 9" id="KW-0732">Signal</keyword>
<evidence type="ECO:0000256" key="3">
    <source>
        <dbReference type="ARBA" id="ARBA00022525"/>
    </source>
</evidence>
<keyword evidence="3" id="KW-0964">Secreted</keyword>
<feature type="signal peptide" evidence="9">
    <location>
        <begin position="1"/>
        <end position="18"/>
    </location>
</feature>
<evidence type="ECO:0000256" key="4">
    <source>
        <dbReference type="ARBA" id="ARBA00022729"/>
    </source>
</evidence>
<comment type="similarity">
    <text evidence="6">Belongs to the cell wall mannoprotein 1 family.</text>
</comment>
<dbReference type="AlphaFoldDB" id="A0A9P4TVC9"/>
<feature type="compositionally biased region" description="Low complexity" evidence="8">
    <location>
        <begin position="361"/>
        <end position="376"/>
    </location>
</feature>
<evidence type="ECO:0000256" key="6">
    <source>
        <dbReference type="ARBA" id="ARBA00060953"/>
    </source>
</evidence>
<feature type="compositionally biased region" description="Low complexity" evidence="8">
    <location>
        <begin position="188"/>
        <end position="232"/>
    </location>
</feature>
<organism evidence="10 11">
    <name type="scientific">Tothia fuscella</name>
    <dbReference type="NCBI Taxonomy" id="1048955"/>
    <lineage>
        <taxon>Eukaryota</taxon>
        <taxon>Fungi</taxon>
        <taxon>Dikarya</taxon>
        <taxon>Ascomycota</taxon>
        <taxon>Pezizomycotina</taxon>
        <taxon>Dothideomycetes</taxon>
        <taxon>Pleosporomycetidae</taxon>
        <taxon>Venturiales</taxon>
        <taxon>Cylindrosympodiaceae</taxon>
        <taxon>Tothia</taxon>
    </lineage>
</organism>
<reference evidence="10" key="1">
    <citation type="journal article" date="2020" name="Stud. Mycol.">
        <title>101 Dothideomycetes genomes: a test case for predicting lifestyles and emergence of pathogens.</title>
        <authorList>
            <person name="Haridas S."/>
            <person name="Albert R."/>
            <person name="Binder M."/>
            <person name="Bloem J."/>
            <person name="Labutti K."/>
            <person name="Salamov A."/>
            <person name="Andreopoulos B."/>
            <person name="Baker S."/>
            <person name="Barry K."/>
            <person name="Bills G."/>
            <person name="Bluhm B."/>
            <person name="Cannon C."/>
            <person name="Castanera R."/>
            <person name="Culley D."/>
            <person name="Daum C."/>
            <person name="Ezra D."/>
            <person name="Gonzalez J."/>
            <person name="Henrissat B."/>
            <person name="Kuo A."/>
            <person name="Liang C."/>
            <person name="Lipzen A."/>
            <person name="Lutzoni F."/>
            <person name="Magnuson J."/>
            <person name="Mondo S."/>
            <person name="Nolan M."/>
            <person name="Ohm R."/>
            <person name="Pangilinan J."/>
            <person name="Park H.-J."/>
            <person name="Ramirez L."/>
            <person name="Alfaro M."/>
            <person name="Sun H."/>
            <person name="Tritt A."/>
            <person name="Yoshinaga Y."/>
            <person name="Zwiers L.-H."/>
            <person name="Turgeon B."/>
            <person name="Goodwin S."/>
            <person name="Spatafora J."/>
            <person name="Crous P."/>
            <person name="Grigoriev I."/>
        </authorList>
    </citation>
    <scope>NUCLEOTIDE SEQUENCE</scope>
    <source>
        <strain evidence="10">CBS 130266</strain>
    </source>
</reference>
<protein>
    <recommendedName>
        <fullName evidence="7">Cell wall mannoprotein 1</fullName>
    </recommendedName>
</protein>
<evidence type="ECO:0000256" key="7">
    <source>
        <dbReference type="ARBA" id="ARBA00071527"/>
    </source>
</evidence>
<dbReference type="GO" id="GO:0005576">
    <property type="term" value="C:extracellular region"/>
    <property type="evidence" value="ECO:0007669"/>
    <property type="project" value="TreeGrafter"/>
</dbReference>
<name>A0A9P4TVC9_9PEZI</name>
<dbReference type="FunFam" id="1.20.1280.140:FF:000001">
    <property type="entry name" value="Cell wall serine-threonine-rich galactomannoprotein Mp1"/>
    <property type="match status" value="1"/>
</dbReference>
<evidence type="ECO:0000256" key="9">
    <source>
        <dbReference type="SAM" id="SignalP"/>
    </source>
</evidence>
<feature type="compositionally biased region" description="Polar residues" evidence="8">
    <location>
        <begin position="253"/>
        <end position="263"/>
    </location>
</feature>
<evidence type="ECO:0000256" key="1">
    <source>
        <dbReference type="ARBA" id="ARBA00004191"/>
    </source>
</evidence>
<dbReference type="EMBL" id="MU007068">
    <property type="protein sequence ID" value="KAF2425698.1"/>
    <property type="molecule type" value="Genomic_DNA"/>
</dbReference>
<dbReference type="OrthoDB" id="2422134at2759"/>
<dbReference type="InterPro" id="IPR021054">
    <property type="entry name" value="Cell_wall_mannoprotein_1"/>
</dbReference>
<dbReference type="PANTHER" id="PTHR38123">
    <property type="entry name" value="CELL WALL SERINE-THREONINE-RICH GALACTOMANNOPROTEIN MP1 (AFU_ORTHOLOGUE AFUA_4G03240)"/>
    <property type="match status" value="1"/>
</dbReference>
<feature type="chain" id="PRO_5040224287" description="Cell wall mannoprotein 1" evidence="9">
    <location>
        <begin position="19"/>
        <end position="409"/>
    </location>
</feature>
<evidence type="ECO:0000256" key="8">
    <source>
        <dbReference type="SAM" id="MobiDB-lite"/>
    </source>
</evidence>
<dbReference type="Proteomes" id="UP000800235">
    <property type="component" value="Unassembled WGS sequence"/>
</dbReference>
<dbReference type="GO" id="GO:0009277">
    <property type="term" value="C:fungal-type cell wall"/>
    <property type="evidence" value="ECO:0007669"/>
    <property type="project" value="UniProtKB-ARBA"/>
</dbReference>
<dbReference type="Pfam" id="PF12296">
    <property type="entry name" value="HsbA"/>
    <property type="match status" value="1"/>
</dbReference>
<evidence type="ECO:0000313" key="11">
    <source>
        <dbReference type="Proteomes" id="UP000800235"/>
    </source>
</evidence>
<gene>
    <name evidence="10" type="ORF">EJ08DRAFT_652002</name>
</gene>
<comment type="subcellular location">
    <subcellularLocation>
        <location evidence="1">Secreted</location>
        <location evidence="1">Cell wall</location>
    </subcellularLocation>
</comment>
<evidence type="ECO:0000256" key="5">
    <source>
        <dbReference type="ARBA" id="ARBA00023121"/>
    </source>
</evidence>
<dbReference type="Gene3D" id="1.20.1280.140">
    <property type="match status" value="1"/>
</dbReference>
<comment type="caution">
    <text evidence="10">The sequence shown here is derived from an EMBL/GenBank/DDBJ whole genome shotgun (WGS) entry which is preliminary data.</text>
</comment>
<keyword evidence="11" id="KW-1185">Reference proteome</keyword>
<evidence type="ECO:0000256" key="2">
    <source>
        <dbReference type="ARBA" id="ARBA00022512"/>
    </source>
</evidence>
<sequence>MKLLDTIAVFSSIVCAIAEPIINTPSRMERDLPTIESVLSSISSQVDTFDAAVKSFSGDPQPALSASDQLLTLINSGTTIVMGTSPLTLLEAAQVSQSVQTLNTSVASVVNDLIAQKCPFVTAGQGTTVLAGLQNQKTAAQALANAITSKVPDELKGVAAELSAGIADSLQRGINAYTDTSNCGGSGSPTTAPPEQTTPPTSSTSVPPTLVPTNAPSTLLPTSVPSTSGPSISIPPPTTTWGNYTKPPGHTKPVTTSSHTTSLPAPPGETLSGSPPGKTSLVSPPGETVHGSSPHETLPGSPPVQTLSGSPPGETPLGESPPPQSAPESPSSPETPSNPGAPSSPEAPSSPDTSENPPENAPTDDSSPSTPSDATSVSGGNPAVFTNAASRFSCSIDVFIVAVIAVLIM</sequence>